<feature type="chain" id="PRO_5005206818" evidence="17">
    <location>
        <begin position="20"/>
        <end position="899"/>
    </location>
</feature>
<keyword evidence="4" id="KW-1003">Cell membrane</keyword>
<dbReference type="FunFam" id="1.10.287.70:FF:000143">
    <property type="entry name" value="Probable glutamate receptor"/>
    <property type="match status" value="1"/>
</dbReference>
<evidence type="ECO:0000256" key="8">
    <source>
        <dbReference type="ARBA" id="ARBA00023136"/>
    </source>
</evidence>
<dbReference type="Gene3D" id="3.40.190.10">
    <property type="entry name" value="Periplasmic binding protein-like II"/>
    <property type="match status" value="3"/>
</dbReference>
<keyword evidence="15" id="KW-1015">Disulfide bond</keyword>
<dbReference type="InterPro" id="IPR019594">
    <property type="entry name" value="Glu/Gly-bd"/>
</dbReference>
<dbReference type="GO" id="GO:0038023">
    <property type="term" value="F:signaling receptor activity"/>
    <property type="evidence" value="ECO:0007669"/>
    <property type="project" value="InterPro"/>
</dbReference>
<dbReference type="GO" id="GO:0015276">
    <property type="term" value="F:ligand-gated monoatomic ion channel activity"/>
    <property type="evidence" value="ECO:0007669"/>
    <property type="project" value="InterPro"/>
</dbReference>
<feature type="site" description="Interaction with the cone snail toxin Con-ikot-ikot" evidence="14">
    <location>
        <position position="793"/>
    </location>
</feature>
<evidence type="ECO:0000256" key="7">
    <source>
        <dbReference type="ARBA" id="ARBA00023065"/>
    </source>
</evidence>
<dbReference type="InterPro" id="IPR001508">
    <property type="entry name" value="Iono_Glu_rcpt_met"/>
</dbReference>
<evidence type="ECO:0000256" key="16">
    <source>
        <dbReference type="SAM" id="Phobius"/>
    </source>
</evidence>
<dbReference type="SUPFAM" id="SSF53850">
    <property type="entry name" value="Periplasmic binding protein-like II"/>
    <property type="match status" value="1"/>
</dbReference>
<dbReference type="InterPro" id="IPR028082">
    <property type="entry name" value="Peripla_BP_I"/>
</dbReference>
<dbReference type="InterPro" id="IPR001320">
    <property type="entry name" value="Iontro_rcpt_C"/>
</dbReference>
<dbReference type="FunFam" id="3.40.190.10:FF:000024">
    <property type="entry name" value="Glutamate receptor, ionotropic, delta 1"/>
    <property type="match status" value="1"/>
</dbReference>
<feature type="domain" description="Ionotropic glutamate receptor L-glutamate and glycine-binding" evidence="19">
    <location>
        <begin position="421"/>
        <end position="479"/>
    </location>
</feature>
<feature type="disulfide bond" evidence="15">
    <location>
        <begin position="759"/>
        <end position="818"/>
    </location>
</feature>
<keyword evidence="6 16" id="KW-1133">Transmembrane helix</keyword>
<evidence type="ECO:0000259" key="18">
    <source>
        <dbReference type="SMART" id="SM00079"/>
    </source>
</evidence>
<dbReference type="SUPFAM" id="SSF81324">
    <property type="entry name" value="Voltage-gated potassium channels"/>
    <property type="match status" value="1"/>
</dbReference>
<dbReference type="SUPFAM" id="SSF53822">
    <property type="entry name" value="Periplasmic binding protein-like I"/>
    <property type="match status" value="1"/>
</dbReference>
<organism evidence="20">
    <name type="scientific">Microplitis mediator</name>
    <dbReference type="NCBI Taxonomy" id="375433"/>
    <lineage>
        <taxon>Eukaryota</taxon>
        <taxon>Metazoa</taxon>
        <taxon>Ecdysozoa</taxon>
        <taxon>Arthropoda</taxon>
        <taxon>Hexapoda</taxon>
        <taxon>Insecta</taxon>
        <taxon>Pterygota</taxon>
        <taxon>Neoptera</taxon>
        <taxon>Endopterygota</taxon>
        <taxon>Hymenoptera</taxon>
        <taxon>Apocrita</taxon>
        <taxon>Ichneumonoidea</taxon>
        <taxon>Braconidae</taxon>
        <taxon>Microgastrinae</taxon>
        <taxon>Microplitis</taxon>
    </lineage>
</organism>
<evidence type="ECO:0000256" key="5">
    <source>
        <dbReference type="ARBA" id="ARBA00022692"/>
    </source>
</evidence>
<proteinExistence type="evidence at transcript level"/>
<evidence type="ECO:0000256" key="13">
    <source>
        <dbReference type="PIRSR" id="PIRSR601508-1"/>
    </source>
</evidence>
<feature type="transmembrane region" description="Helical" evidence="16">
    <location>
        <begin position="833"/>
        <end position="858"/>
    </location>
</feature>
<evidence type="ECO:0000259" key="19">
    <source>
        <dbReference type="SMART" id="SM00918"/>
    </source>
</evidence>
<keyword evidence="10" id="KW-0325">Glycoprotein</keyword>
<sequence length="899" mass="103427">MYNFHWRNILAFILTQCLIQTLQQNQPQNTVRSVNLFIINDEENIIANNSLNNAITNIKDKDPTVLGNVIVVQINGSDPKPALEKVCAVWDPIVRKGGPGVPDLVIDTTRSYFGTKTVNIFTSSLGIPKISGRYGQQSDIKHWGNLTADQKNYLIQIMPPVNLIPKAFRQLECEINASNAAIIIDNNYVRDPAFKSLQQNISTRHVIVQAQINNDDIDKQLNRIHDLDIVNYFVLGRENTLTNYLDVADDKNLTGRKYGIASNQQYLRKLTAQNLLPAPWLASTFYYDFVHISVEAMRSAIEGNLWPKEPRYFTCDEYNGTNTPMRNFDLLSQLRNATTNGIKPTFTRFHWGRSNGEHHAEFNRRVSMVVIGDGNSIYSDDLGLWNSEIRSPLNLTENFDTGLAHYDSIPIYRIVTVRRPPFIDFNNETNDWEGICIDMLKEMQKFMRFEYKIYESPDDKFGTMDESGNWDGMIKELMLDNADIALGTISVTAAREYVIDFTIPFYEPVGYSAITKRLLDRTRLFSFVGSLSVKVWSSAIVGFFTSSILIWVFDRWSPYSYRNDPNGRFSENYVRKFRLIDSFWFVFSSLSPQGGGIPPKNLSGQMVAGVWWLFGFITLAAYSANLAAYLTVSRLQPILKSWDDLKEQFDIQYSPVNPSDAYTYFERLKDIEERFYFVWKDISLNESLTDRERAALAIWEYPVDDEHTRLLGQMNEYGFPSSTEDGINRVLGLPPYPNDSSYALIAEATTVRYLAMTDCRFLLLEGEFSRKPYAIAVQQGSPLKELFDNAILKLLTEDKISELKKKWWDNNPKRQPWCPQRINKSDGMDIRQLGGIFIVLWVGIASAIVTLAVQYWWYRYRSRMRFKKDLENAGSLDNVEPKKFKVKPALRRISRVTNN</sequence>
<name>A0A0H4KP13_9HYME</name>
<evidence type="ECO:0000256" key="4">
    <source>
        <dbReference type="ARBA" id="ARBA00022475"/>
    </source>
</evidence>
<feature type="site" description="Crucial to convey clamshell closure to channel opening" evidence="14">
    <location>
        <position position="639"/>
    </location>
</feature>
<feature type="binding site" evidence="13">
    <location>
        <position position="490"/>
    </location>
    <ligand>
        <name>L-glutamate</name>
        <dbReference type="ChEBI" id="CHEBI:29985"/>
    </ligand>
</feature>
<evidence type="ECO:0000313" key="20">
    <source>
        <dbReference type="EMBL" id="AKO90025.1"/>
    </source>
</evidence>
<accession>A0A0H4KP13</accession>
<keyword evidence="12" id="KW-0407">Ion channel</keyword>
<evidence type="ECO:0000256" key="9">
    <source>
        <dbReference type="ARBA" id="ARBA00023170"/>
    </source>
</evidence>
<reference evidence="20" key="1">
    <citation type="submission" date="2014-10" db="EMBL/GenBank/DDBJ databases">
        <authorList>
            <person name="Wang S."/>
            <person name="Zhang Y."/>
        </authorList>
    </citation>
    <scope>NUCLEOTIDE SEQUENCE</scope>
</reference>
<keyword evidence="11" id="KW-1071">Ligand-gated ion channel</keyword>
<dbReference type="PRINTS" id="PR00177">
    <property type="entry name" value="NMDARECEPTOR"/>
</dbReference>
<dbReference type="SMART" id="SM00918">
    <property type="entry name" value="Lig_chan-Glu_bd"/>
    <property type="match status" value="1"/>
</dbReference>
<feature type="binding site" evidence="13">
    <location>
        <position position="747"/>
    </location>
    <ligand>
        <name>L-glutamate</name>
        <dbReference type="ChEBI" id="CHEBI:29985"/>
    </ligand>
</feature>
<reference evidence="20" key="2">
    <citation type="journal article" date="2015" name="Int. J. Biol. Sci.">
        <title>Identification and Expression Analysis of Putative Chemosensory Receptor Genes in Microplitis mediator by Antennal Transcriptome Screening.</title>
        <authorList>
            <person name="Wang S.N."/>
            <person name="Peng Y."/>
            <person name="Lu Z.Y."/>
            <person name="Dhiloo K.H."/>
            <person name="Gu S.H."/>
            <person name="Li R.J."/>
            <person name="Zhou J.J."/>
            <person name="Zhang Y.J."/>
            <person name="Guo Y.Y."/>
        </authorList>
    </citation>
    <scope>NUCLEOTIDE SEQUENCE</scope>
</reference>
<gene>
    <name evidence="20" type="primary">IR25a.2</name>
</gene>
<keyword evidence="5 16" id="KW-0812">Transmembrane</keyword>
<dbReference type="Pfam" id="PF00060">
    <property type="entry name" value="Lig_chan"/>
    <property type="match status" value="1"/>
</dbReference>
<keyword evidence="7" id="KW-0406">Ion transport</keyword>
<feature type="signal peptide" evidence="17">
    <location>
        <begin position="1"/>
        <end position="19"/>
    </location>
</feature>
<keyword evidence="17" id="KW-0732">Signal</keyword>
<dbReference type="InterPro" id="IPR015683">
    <property type="entry name" value="Ionotropic_Glu_rcpt"/>
</dbReference>
<feature type="transmembrane region" description="Helical" evidence="16">
    <location>
        <begin position="610"/>
        <end position="630"/>
    </location>
</feature>
<evidence type="ECO:0000256" key="1">
    <source>
        <dbReference type="ARBA" id="ARBA00004651"/>
    </source>
</evidence>
<dbReference type="PANTHER" id="PTHR18966">
    <property type="entry name" value="IONOTROPIC GLUTAMATE RECEPTOR"/>
    <property type="match status" value="1"/>
</dbReference>
<dbReference type="GO" id="GO:0005886">
    <property type="term" value="C:plasma membrane"/>
    <property type="evidence" value="ECO:0007669"/>
    <property type="project" value="UniProtKB-SubCell"/>
</dbReference>
<evidence type="ECO:0000256" key="10">
    <source>
        <dbReference type="ARBA" id="ARBA00023180"/>
    </source>
</evidence>
<keyword evidence="3" id="KW-0813">Transport</keyword>
<feature type="binding site" evidence="13">
    <location>
        <position position="495"/>
    </location>
    <ligand>
        <name>L-glutamate</name>
        <dbReference type="ChEBI" id="CHEBI:29985"/>
    </ligand>
</feature>
<dbReference type="Gene3D" id="1.10.287.70">
    <property type="match status" value="1"/>
</dbReference>
<comment type="similarity">
    <text evidence="2">Belongs to the glutamate-gated ion channel (TC 1.A.10.1) family.</text>
</comment>
<dbReference type="AlphaFoldDB" id="A0A0H4KP13"/>
<evidence type="ECO:0000256" key="2">
    <source>
        <dbReference type="ARBA" id="ARBA00008685"/>
    </source>
</evidence>
<keyword evidence="9 20" id="KW-0675">Receptor</keyword>
<protein>
    <submittedName>
        <fullName evidence="20">Ionotropic receptor 25a.2</fullName>
    </submittedName>
</protein>
<evidence type="ECO:0000256" key="3">
    <source>
        <dbReference type="ARBA" id="ARBA00022448"/>
    </source>
</evidence>
<feature type="transmembrane region" description="Helical" evidence="16">
    <location>
        <begin position="535"/>
        <end position="553"/>
    </location>
</feature>
<feature type="domain" description="Ionotropic glutamate receptor C-terminal" evidence="18">
    <location>
        <begin position="411"/>
        <end position="810"/>
    </location>
</feature>
<evidence type="ECO:0000256" key="15">
    <source>
        <dbReference type="PIRSR" id="PIRSR601508-3"/>
    </source>
</evidence>
<evidence type="ECO:0000256" key="11">
    <source>
        <dbReference type="ARBA" id="ARBA00023286"/>
    </source>
</evidence>
<dbReference type="SMART" id="SM00079">
    <property type="entry name" value="PBPe"/>
    <property type="match status" value="1"/>
</dbReference>
<keyword evidence="8 16" id="KW-0472">Membrane</keyword>
<comment type="subcellular location">
    <subcellularLocation>
        <location evidence="1">Cell membrane</location>
        <topology evidence="1">Multi-pass membrane protein</topology>
    </subcellularLocation>
</comment>
<evidence type="ECO:0000256" key="6">
    <source>
        <dbReference type="ARBA" id="ARBA00022989"/>
    </source>
</evidence>
<dbReference type="EMBL" id="KM979277">
    <property type="protein sequence ID" value="AKO90025.1"/>
    <property type="molecule type" value="mRNA"/>
</dbReference>
<evidence type="ECO:0000256" key="14">
    <source>
        <dbReference type="PIRSR" id="PIRSR601508-2"/>
    </source>
</evidence>
<evidence type="ECO:0000256" key="17">
    <source>
        <dbReference type="SAM" id="SignalP"/>
    </source>
</evidence>
<evidence type="ECO:0000256" key="12">
    <source>
        <dbReference type="ARBA" id="ARBA00023303"/>
    </source>
</evidence>
<dbReference type="Pfam" id="PF10613">
    <property type="entry name" value="Lig_chan-Glu_bd"/>
    <property type="match status" value="1"/>
</dbReference>